<accession>A4JWG5</accession>
<evidence type="ECO:0000313" key="2">
    <source>
        <dbReference type="Proteomes" id="UP000002287"/>
    </source>
</evidence>
<sequence length="48" mass="5850">MKKIKLDGRLYRKREKEVRELYAPKIVPCKTCGSPRHAQFKCYYCERE</sequence>
<gene>
    <name evidence="1" type="ordered locus">Bcep1808_7748</name>
</gene>
<keyword evidence="1" id="KW-0614">Plasmid</keyword>
<evidence type="ECO:0008006" key="3">
    <source>
        <dbReference type="Google" id="ProtNLM"/>
    </source>
</evidence>
<geneLocation type="plasmid" evidence="1 2">
    <name>pBVIE05</name>
</geneLocation>
<name>A4JWG5_BURVG</name>
<evidence type="ECO:0000313" key="1">
    <source>
        <dbReference type="EMBL" id="ABO60618.1"/>
    </source>
</evidence>
<dbReference type="EMBL" id="CP000621">
    <property type="protein sequence ID" value="ABO60618.1"/>
    <property type="molecule type" value="Genomic_DNA"/>
</dbReference>
<organism evidence="1 2">
    <name type="scientific">Burkholderia vietnamiensis (strain G4 / LMG 22486)</name>
    <name type="common">Burkholderia cepacia (strain R1808)</name>
    <dbReference type="NCBI Taxonomy" id="269482"/>
    <lineage>
        <taxon>Bacteria</taxon>
        <taxon>Pseudomonadati</taxon>
        <taxon>Pseudomonadota</taxon>
        <taxon>Betaproteobacteria</taxon>
        <taxon>Burkholderiales</taxon>
        <taxon>Burkholderiaceae</taxon>
        <taxon>Burkholderia</taxon>
        <taxon>Burkholderia cepacia complex</taxon>
    </lineage>
</organism>
<reference evidence="1 2" key="1">
    <citation type="submission" date="2007-03" db="EMBL/GenBank/DDBJ databases">
        <title>Complete sequence of plasmid pBVIE05 of Burkholderia vietnamiensis G4.</title>
        <authorList>
            <consortium name="US DOE Joint Genome Institute"/>
            <person name="Copeland A."/>
            <person name="Lucas S."/>
            <person name="Lapidus A."/>
            <person name="Barry K."/>
            <person name="Detter J.C."/>
            <person name="Glavina del Rio T."/>
            <person name="Hammon N."/>
            <person name="Israni S."/>
            <person name="Dalin E."/>
            <person name="Tice H."/>
            <person name="Pitluck S."/>
            <person name="Chain P."/>
            <person name="Malfatti S."/>
            <person name="Shin M."/>
            <person name="Vergez L."/>
            <person name="Schmutz J."/>
            <person name="Larimer F."/>
            <person name="Land M."/>
            <person name="Hauser L."/>
            <person name="Kyrpides N."/>
            <person name="Tiedje J."/>
            <person name="Richardson P."/>
        </authorList>
    </citation>
    <scope>NUCLEOTIDE SEQUENCE [LARGE SCALE GENOMIC DNA]</scope>
    <source>
        <strain evidence="2">G4 / LMG 22486</strain>
        <plasmid evidence="1 2">pBVIE05</plasmid>
    </source>
</reference>
<dbReference type="AlphaFoldDB" id="A4JWG5"/>
<dbReference type="Proteomes" id="UP000002287">
    <property type="component" value="Plasmid pBVIE05"/>
</dbReference>
<protein>
    <recommendedName>
        <fullName evidence="3">50S ribosomal protein L32</fullName>
    </recommendedName>
</protein>
<dbReference type="HOGENOM" id="CLU_3150519_0_0_4"/>
<proteinExistence type="predicted"/>
<dbReference type="KEGG" id="bvi:Bcep1808_7748"/>